<evidence type="ECO:0000259" key="8">
    <source>
        <dbReference type="Pfam" id="PF12704"/>
    </source>
</evidence>
<evidence type="ECO:0000313" key="10">
    <source>
        <dbReference type="Proteomes" id="UP000659388"/>
    </source>
</evidence>
<feature type="transmembrane region" description="Helical" evidence="6">
    <location>
        <begin position="747"/>
        <end position="771"/>
    </location>
</feature>
<feature type="transmembrane region" description="Helical" evidence="6">
    <location>
        <begin position="410"/>
        <end position="437"/>
    </location>
</feature>
<feature type="transmembrane region" description="Helical" evidence="6">
    <location>
        <begin position="833"/>
        <end position="851"/>
    </location>
</feature>
<feature type="transmembrane region" description="Helical" evidence="6">
    <location>
        <begin position="99"/>
        <end position="119"/>
    </location>
</feature>
<dbReference type="PANTHER" id="PTHR30572">
    <property type="entry name" value="MEMBRANE COMPONENT OF TRANSPORTER-RELATED"/>
    <property type="match status" value="1"/>
</dbReference>
<keyword evidence="10" id="KW-1185">Reference proteome</keyword>
<comment type="caution">
    <text evidence="9">The sequence shown here is derived from an EMBL/GenBank/DDBJ whole genome shotgun (WGS) entry which is preliminary data.</text>
</comment>
<dbReference type="PANTHER" id="PTHR30572:SF18">
    <property type="entry name" value="ABC-TYPE MACROLIDE FAMILY EXPORT SYSTEM PERMEASE COMPONENT 2"/>
    <property type="match status" value="1"/>
</dbReference>
<feature type="transmembrane region" description="Helical" evidence="6">
    <location>
        <begin position="363"/>
        <end position="385"/>
    </location>
</feature>
<gene>
    <name evidence="9" type="ORF">JL102_01235</name>
</gene>
<evidence type="ECO:0000256" key="3">
    <source>
        <dbReference type="ARBA" id="ARBA00022692"/>
    </source>
</evidence>
<dbReference type="AlphaFoldDB" id="A0A937F5K9"/>
<feature type="domain" description="ABC3 transporter permease C-terminal" evidence="7">
    <location>
        <begin position="370"/>
        <end position="479"/>
    </location>
</feature>
<accession>A0A937F5K9</accession>
<keyword evidence="5 6" id="KW-0472">Membrane</keyword>
<feature type="transmembrane region" description="Helical" evidence="6">
    <location>
        <begin position="506"/>
        <end position="526"/>
    </location>
</feature>
<keyword evidence="2" id="KW-1003">Cell membrane</keyword>
<dbReference type="InterPro" id="IPR003838">
    <property type="entry name" value="ABC3_permease_C"/>
</dbReference>
<dbReference type="GO" id="GO:0005886">
    <property type="term" value="C:plasma membrane"/>
    <property type="evidence" value="ECO:0007669"/>
    <property type="project" value="UniProtKB-SubCell"/>
</dbReference>
<dbReference type="GO" id="GO:0022857">
    <property type="term" value="F:transmembrane transporter activity"/>
    <property type="evidence" value="ECO:0007669"/>
    <property type="project" value="TreeGrafter"/>
</dbReference>
<protein>
    <submittedName>
        <fullName evidence="9">ABC transporter permease</fullName>
    </submittedName>
</protein>
<proteinExistence type="predicted"/>
<name>A0A937F5K9_9BACT</name>
<dbReference type="Pfam" id="PF02687">
    <property type="entry name" value="FtsX"/>
    <property type="match status" value="2"/>
</dbReference>
<dbReference type="InterPro" id="IPR025857">
    <property type="entry name" value="MacB_PCD"/>
</dbReference>
<sequence length="901" mass="101953">MKTTKKSIPPQLAERLLTWFLKDELAEEVLGDLDEKFYNAAAKGSLWQAKLNYWYQVLHYFRPFAIRIFRSNHSTNNIMLQHYFKIFTRNLGKNKAFSLINISGLAIGLTVVMIIALWVKDEYSYDRHFDNYDRVAQVMYRQTYEDGVKVGLSTARPLEFVLKNDYNGLFKQVVMTAWNREHILSHEDNNVVKHGTYMQEGAEELLSLKMISGSGKGLREPGNILLSASAADALFGDGEAVGQTIQLDAAHEMFVAGVYQDMPPNTSANFSQLDFIAPWSLYVASSEWIQSVEQVWDQSFQTFVLLNENVSMAQANAAVEGALKNRDQHLTDTKAELFLYPMEDWHLRNHWEEGVLDGGSIDFVHLFETIGVFILLLACINFMNLSTARSEQRSKEIGLRKSIGSGRFQIIFQFYIESFLIVFAAFIISLFAVYQLLPYFNNWTHKNIQLPLGSPTFWLIVGSFIIITSLMAGSYPAIYLSSFNAIKALKGKVRQGAAAIITRKSLVITQFSVAIVLIVCTAVVHLQVNFTKDRPSGYNKAGLIQIQLNSDAFKFKYKSLRTEFINSGAVVEMSGSHSPLTDIYSRTSGIDWPGKPADFKDQFLLVRSSPEYGATVQWKILEGRDFDPDNTADEEAVIINEAAAKYMGLTDPIGQSIGKKRKSPIIGVVKDMVMESPYEQVKPTLYVIDGPYNFYNLRLNPNQSIHKNLSVLEKTFKKRLPNVPFNFQFLDDQYAQKFESEERLGQLSGLFTILAIFISCIGLFGLSGYLAEQRTKELGIRKILGASAMGLWQLLSKEFAWLTLIACFISAPLAYYFISEWLSAYQYSISMPWWLFGVTWVGILIIALLTVSHQAVKAALINPVDSLRGSEKIKYSTAHSHKTLVFHYEIYGKIFRLGSII</sequence>
<dbReference type="RefSeq" id="WP_202241815.1">
    <property type="nucleotide sequence ID" value="NZ_JAESIY010000001.1"/>
</dbReference>
<keyword evidence="4 6" id="KW-1133">Transmembrane helix</keyword>
<dbReference type="InterPro" id="IPR050250">
    <property type="entry name" value="Macrolide_Exporter_MacB"/>
</dbReference>
<dbReference type="EMBL" id="JAESIY010000001">
    <property type="protein sequence ID" value="MBL3654735.1"/>
    <property type="molecule type" value="Genomic_DNA"/>
</dbReference>
<dbReference type="Proteomes" id="UP000659388">
    <property type="component" value="Unassembled WGS sequence"/>
</dbReference>
<evidence type="ECO:0000256" key="5">
    <source>
        <dbReference type="ARBA" id="ARBA00023136"/>
    </source>
</evidence>
<evidence type="ECO:0000313" key="9">
    <source>
        <dbReference type="EMBL" id="MBL3654735.1"/>
    </source>
</evidence>
<feature type="transmembrane region" description="Helical" evidence="6">
    <location>
        <begin position="457"/>
        <end position="486"/>
    </location>
</feature>
<evidence type="ECO:0000259" key="7">
    <source>
        <dbReference type="Pfam" id="PF02687"/>
    </source>
</evidence>
<dbReference type="NCBIfam" id="NF038404">
    <property type="entry name" value="perm_prefix_2"/>
    <property type="match status" value="1"/>
</dbReference>
<organism evidence="9 10">
    <name type="scientific">Fulvivirga sediminis</name>
    <dbReference type="NCBI Taxonomy" id="2803949"/>
    <lineage>
        <taxon>Bacteria</taxon>
        <taxon>Pseudomonadati</taxon>
        <taxon>Bacteroidota</taxon>
        <taxon>Cytophagia</taxon>
        <taxon>Cytophagales</taxon>
        <taxon>Fulvivirgaceae</taxon>
        <taxon>Fulvivirga</taxon>
    </lineage>
</organism>
<reference evidence="9" key="1">
    <citation type="submission" date="2021-01" db="EMBL/GenBank/DDBJ databases">
        <title>Fulvivirga kasyanovii gen. nov., sp nov., a novel member of the phylum Bacteroidetes isolated from seawater in a mussel farm.</title>
        <authorList>
            <person name="Zhao L.-H."/>
            <person name="Wang Z.-J."/>
        </authorList>
    </citation>
    <scope>NUCLEOTIDE SEQUENCE</scope>
    <source>
        <strain evidence="9">2943</strain>
    </source>
</reference>
<dbReference type="Pfam" id="PF12704">
    <property type="entry name" value="MacB_PCD"/>
    <property type="match status" value="1"/>
</dbReference>
<evidence type="ECO:0000256" key="2">
    <source>
        <dbReference type="ARBA" id="ARBA00022475"/>
    </source>
</evidence>
<feature type="domain" description="MacB-like periplasmic core" evidence="8">
    <location>
        <begin position="98"/>
        <end position="320"/>
    </location>
</feature>
<dbReference type="InterPro" id="IPR047699">
    <property type="entry name" value="Permease_put_prefix"/>
</dbReference>
<evidence type="ECO:0000256" key="4">
    <source>
        <dbReference type="ARBA" id="ARBA00022989"/>
    </source>
</evidence>
<evidence type="ECO:0000256" key="6">
    <source>
        <dbReference type="SAM" id="Phobius"/>
    </source>
</evidence>
<evidence type="ECO:0000256" key="1">
    <source>
        <dbReference type="ARBA" id="ARBA00004651"/>
    </source>
</evidence>
<feature type="transmembrane region" description="Helical" evidence="6">
    <location>
        <begin position="799"/>
        <end position="818"/>
    </location>
</feature>
<feature type="domain" description="ABC3 transporter permease C-terminal" evidence="7">
    <location>
        <begin position="750"/>
        <end position="852"/>
    </location>
</feature>
<keyword evidence="3 6" id="KW-0812">Transmembrane</keyword>
<comment type="subcellular location">
    <subcellularLocation>
        <location evidence="1">Cell membrane</location>
        <topology evidence="1">Multi-pass membrane protein</topology>
    </subcellularLocation>
</comment>